<feature type="region of interest" description="Disordered" evidence="1">
    <location>
        <begin position="1"/>
        <end position="27"/>
    </location>
</feature>
<feature type="region of interest" description="Disordered" evidence="1">
    <location>
        <begin position="378"/>
        <end position="418"/>
    </location>
</feature>
<accession>D8UDN7</accession>
<dbReference type="Proteomes" id="UP000001058">
    <property type="component" value="Unassembled WGS sequence"/>
</dbReference>
<proteinExistence type="predicted"/>
<dbReference type="OrthoDB" id="556123at2759"/>
<dbReference type="InParanoid" id="D8UDN7"/>
<organism evidence="3">
    <name type="scientific">Volvox carteri f. nagariensis</name>
    <dbReference type="NCBI Taxonomy" id="3068"/>
    <lineage>
        <taxon>Eukaryota</taxon>
        <taxon>Viridiplantae</taxon>
        <taxon>Chlorophyta</taxon>
        <taxon>core chlorophytes</taxon>
        <taxon>Chlorophyceae</taxon>
        <taxon>CS clade</taxon>
        <taxon>Chlamydomonadales</taxon>
        <taxon>Volvocaceae</taxon>
        <taxon>Volvox</taxon>
    </lineage>
</organism>
<evidence type="ECO:0000256" key="1">
    <source>
        <dbReference type="SAM" id="MobiDB-lite"/>
    </source>
</evidence>
<evidence type="ECO:0000313" key="3">
    <source>
        <dbReference type="Proteomes" id="UP000001058"/>
    </source>
</evidence>
<dbReference type="RefSeq" id="XP_002956826.1">
    <property type="nucleotide sequence ID" value="XM_002956780.1"/>
</dbReference>
<dbReference type="EMBL" id="GL378386">
    <property type="protein sequence ID" value="EFJ42129.1"/>
    <property type="molecule type" value="Genomic_DNA"/>
</dbReference>
<dbReference type="GeneID" id="9622541"/>
<reference evidence="2 3" key="1">
    <citation type="journal article" date="2010" name="Science">
        <title>Genomic analysis of organismal complexity in the multicellular green alga Volvox carteri.</title>
        <authorList>
            <person name="Prochnik S.E."/>
            <person name="Umen J."/>
            <person name="Nedelcu A.M."/>
            <person name="Hallmann A."/>
            <person name="Miller S.M."/>
            <person name="Nishii I."/>
            <person name="Ferris P."/>
            <person name="Kuo A."/>
            <person name="Mitros T."/>
            <person name="Fritz-Laylin L.K."/>
            <person name="Hellsten U."/>
            <person name="Chapman J."/>
            <person name="Simakov O."/>
            <person name="Rensing S.A."/>
            <person name="Terry A."/>
            <person name="Pangilinan J."/>
            <person name="Kapitonov V."/>
            <person name="Jurka J."/>
            <person name="Salamov A."/>
            <person name="Shapiro H."/>
            <person name="Schmutz J."/>
            <person name="Grimwood J."/>
            <person name="Lindquist E."/>
            <person name="Lucas S."/>
            <person name="Grigoriev I.V."/>
            <person name="Schmitt R."/>
            <person name="Kirk D."/>
            <person name="Rokhsar D.S."/>
        </authorList>
    </citation>
    <scope>NUCLEOTIDE SEQUENCE [LARGE SCALE GENOMIC DNA]</scope>
    <source>
        <strain evidence="3">f. Nagariensis / Eve</strain>
    </source>
</reference>
<gene>
    <name evidence="2" type="ORF">VOLCADRAFT_107384</name>
</gene>
<evidence type="ECO:0000313" key="2">
    <source>
        <dbReference type="EMBL" id="EFJ42129.1"/>
    </source>
</evidence>
<sequence>MAETLASAQEAGPSGQQQRPSTTGRKPWRHVYYEKLDRFYTLDGALGSRNTQGGMDNREEWSKLKLELEALEKKHKITKRWQPDSHEYTVAARERKAYELARLERAASGLAATLAGLQDRLYRRGSLALTKKECNKLSRGCSAAKASLLSVLGQMRRWLGYITVVPWVTYSVPAVDAVIASLEGEAAVPVVETAGKADRQAGGAGIPRAPARVHLPWEGDEVMSWEVSVADDLAQRWLRCNEECTIVERELRDMVIYYTRKISLLRAQREVIRGHIAVLQQDAGGGGNGQQQGEMHGQQDAVEAALQHAFNGHQIYLQQRQYTPVGLAREACTVLAGKAVVTEEEVVRLQKLLDAAASTQAKACVMLGRSAIVLEAGHPETEVSDEGQSSGDEEEPIALDEVFEVGEEPLDVEEDVVP</sequence>
<keyword evidence="3" id="KW-1185">Reference proteome</keyword>
<feature type="compositionally biased region" description="Acidic residues" evidence="1">
    <location>
        <begin position="391"/>
        <end position="418"/>
    </location>
</feature>
<name>D8UDN7_VOLCA</name>
<feature type="compositionally biased region" description="Polar residues" evidence="1">
    <location>
        <begin position="14"/>
        <end position="24"/>
    </location>
</feature>
<dbReference type="KEGG" id="vcn:VOLCADRAFT_107384"/>
<protein>
    <submittedName>
        <fullName evidence="2">Uncharacterized protein</fullName>
    </submittedName>
</protein>
<dbReference type="AlphaFoldDB" id="D8UDN7"/>